<accession>A0AA39TZR3</accession>
<keyword evidence="3" id="KW-1185">Reference proteome</keyword>
<feature type="compositionally biased region" description="Polar residues" evidence="1">
    <location>
        <begin position="1211"/>
        <end position="1225"/>
    </location>
</feature>
<feature type="region of interest" description="Disordered" evidence="1">
    <location>
        <begin position="555"/>
        <end position="584"/>
    </location>
</feature>
<feature type="compositionally biased region" description="Acidic residues" evidence="1">
    <location>
        <begin position="715"/>
        <end position="727"/>
    </location>
</feature>
<dbReference type="EMBL" id="JAULSR010000008">
    <property type="protein sequence ID" value="KAK0612833.1"/>
    <property type="molecule type" value="Genomic_DNA"/>
</dbReference>
<feature type="region of interest" description="Disordered" evidence="1">
    <location>
        <begin position="693"/>
        <end position="762"/>
    </location>
</feature>
<comment type="caution">
    <text evidence="2">The sequence shown here is derived from an EMBL/GenBank/DDBJ whole genome shotgun (WGS) entry which is preliminary data.</text>
</comment>
<gene>
    <name evidence="2" type="ORF">B0T17DRAFT_541879</name>
</gene>
<feature type="region of interest" description="Disordered" evidence="1">
    <location>
        <begin position="1114"/>
        <end position="1197"/>
    </location>
</feature>
<proteinExistence type="predicted"/>
<feature type="region of interest" description="Disordered" evidence="1">
    <location>
        <begin position="82"/>
        <end position="139"/>
    </location>
</feature>
<feature type="region of interest" description="Disordered" evidence="1">
    <location>
        <begin position="174"/>
        <end position="206"/>
    </location>
</feature>
<feature type="region of interest" description="Disordered" evidence="1">
    <location>
        <begin position="1472"/>
        <end position="1504"/>
    </location>
</feature>
<feature type="compositionally biased region" description="Polar residues" evidence="1">
    <location>
        <begin position="177"/>
        <end position="188"/>
    </location>
</feature>
<feature type="compositionally biased region" description="Low complexity" evidence="1">
    <location>
        <begin position="1003"/>
        <end position="1015"/>
    </location>
</feature>
<feature type="region of interest" description="Disordered" evidence="1">
    <location>
        <begin position="899"/>
        <end position="966"/>
    </location>
</feature>
<feature type="region of interest" description="Disordered" evidence="1">
    <location>
        <begin position="1211"/>
        <end position="1301"/>
    </location>
</feature>
<feature type="region of interest" description="Disordered" evidence="1">
    <location>
        <begin position="220"/>
        <end position="333"/>
    </location>
</feature>
<evidence type="ECO:0000313" key="3">
    <source>
        <dbReference type="Proteomes" id="UP001174934"/>
    </source>
</evidence>
<feature type="compositionally biased region" description="Basic residues" evidence="1">
    <location>
        <begin position="231"/>
        <end position="240"/>
    </location>
</feature>
<evidence type="ECO:0000256" key="1">
    <source>
        <dbReference type="SAM" id="MobiDB-lite"/>
    </source>
</evidence>
<feature type="region of interest" description="Disordered" evidence="1">
    <location>
        <begin position="395"/>
        <end position="448"/>
    </location>
</feature>
<feature type="compositionally biased region" description="Polar residues" evidence="1">
    <location>
        <begin position="1129"/>
        <end position="1139"/>
    </location>
</feature>
<feature type="region of interest" description="Disordered" evidence="1">
    <location>
        <begin position="1401"/>
        <end position="1422"/>
    </location>
</feature>
<evidence type="ECO:0000313" key="2">
    <source>
        <dbReference type="EMBL" id="KAK0612833.1"/>
    </source>
</evidence>
<feature type="compositionally biased region" description="Polar residues" evidence="1">
    <location>
        <begin position="121"/>
        <end position="139"/>
    </location>
</feature>
<reference evidence="2" key="1">
    <citation type="submission" date="2023-06" db="EMBL/GenBank/DDBJ databases">
        <title>Genome-scale phylogeny and comparative genomics of the fungal order Sordariales.</title>
        <authorList>
            <consortium name="Lawrence Berkeley National Laboratory"/>
            <person name="Hensen N."/>
            <person name="Bonometti L."/>
            <person name="Westerberg I."/>
            <person name="Brannstrom I.O."/>
            <person name="Guillou S."/>
            <person name="Cros-Aarteil S."/>
            <person name="Calhoun S."/>
            <person name="Haridas S."/>
            <person name="Kuo A."/>
            <person name="Mondo S."/>
            <person name="Pangilinan J."/>
            <person name="Riley R."/>
            <person name="LaButti K."/>
            <person name="Andreopoulos B."/>
            <person name="Lipzen A."/>
            <person name="Chen C."/>
            <person name="Yanf M."/>
            <person name="Daum C."/>
            <person name="Ng V."/>
            <person name="Clum A."/>
            <person name="Steindorff A."/>
            <person name="Ohm R."/>
            <person name="Martin F."/>
            <person name="Silar P."/>
            <person name="Natvig D."/>
            <person name="Lalanne C."/>
            <person name="Gautier V."/>
            <person name="Ament-velasquez S.L."/>
            <person name="Kruys A."/>
            <person name="Hutchinson M.I."/>
            <person name="Powell A.J."/>
            <person name="Barry K."/>
            <person name="Miller A.N."/>
            <person name="Grigoriev I.V."/>
            <person name="Debuchy R."/>
            <person name="Gladieux P."/>
            <person name="Thoren M.H."/>
            <person name="Johannesson H."/>
        </authorList>
    </citation>
    <scope>NUCLEOTIDE SEQUENCE</scope>
    <source>
        <strain evidence="2">SMH3391-2</strain>
    </source>
</reference>
<dbReference type="Proteomes" id="UP001174934">
    <property type="component" value="Unassembled WGS sequence"/>
</dbReference>
<organism evidence="2 3">
    <name type="scientific">Bombardia bombarda</name>
    <dbReference type="NCBI Taxonomy" id="252184"/>
    <lineage>
        <taxon>Eukaryota</taxon>
        <taxon>Fungi</taxon>
        <taxon>Dikarya</taxon>
        <taxon>Ascomycota</taxon>
        <taxon>Pezizomycotina</taxon>
        <taxon>Sordariomycetes</taxon>
        <taxon>Sordariomycetidae</taxon>
        <taxon>Sordariales</taxon>
        <taxon>Lasiosphaeriaceae</taxon>
        <taxon>Bombardia</taxon>
    </lineage>
</organism>
<sequence length="1515" mass="163236">MKRRCENPDFECMQPELFGDEPVYCEAPIDDLDDVLYSGSDDEHYADPEERRLRYETQAQRFLQGQPTFLLSASLRGPFEKEHGWTNPWRSKTQERRASLRPRKRPRASLAQTGVAERGENSQAPVASTWNLPSPESNHGLSNYAPHEFLDDEALSRVVDWQNAVMGIEDSPCFRRSSLTIPSPTTPASPLADRAPRLQQPETSPASIVADALSGCNSLENSLLLPDSTRPNRRSRRRSRQSGQASSSHQHHDSIQINVPPSQTQARLASSSQHYGSMQASSSMPPHSQSRDRQSLALPTQRPFEAARRSARRARVSDSIRVPPPAAGLSAAGQASLRRAIDFDSIEDSFMSSPALPPTRQPSAVTSCRFVKRRHGGRALESDSIMVSSPPLLRRPSAASQGNPAVHTIPEPTIIVTSPPPPLRRQSAASQGSSKRAAAAAPGSEKENDYLPLDAVDLSPRAVKIWEKMQVSQARGGVDSTIAQMRTLGDNIPGNVPKPLIPSLDQAQELADLSFQTRSDRSFRFRSKALGGKKLPAAGVRKSDAAKEVVGKERVANEPTVKEPVLGGPVTEEPVAPEPEAIEPDTITWLSATKSPVAMAPEAMSEKHEEGMAAGTEDYRRADSAQAHLLSSEWETQIQDTDALEAPEPMAVDEQHPEHSYANTSSGMVVLDEALFAKGSILIEDWHETPAGHEESVMNASHQSVDRTEEQPIGSDDDGSAAEEENEAGQASIIDGPTLIASPCSSDSEFPSVPSVAVNSAEKPSQNLLREMEETTRLPKKLLWPRSQSQSRKQIGGGTKRLSSQSELCLDLIEVSVPKDIEPVEEEAVVCVEPEETDLDETASNIDGDSDVDAEEAVTVHVDETAAMINEPEQASHMGDALSNVDANSTAESEEVMAVDIDATASDFDGQSMATPRPLEQEDLDAGRENDQLNAISGKSQEPMEANTQKANSKIPNSSPLGPVGQSPWPAPIAAVIPTKEAMPTSTKTGESVNLEEPEPYHSESPTQSPEPQSPWVGNEAIAPPVISTEAQQTTSNAGCTKLSFIVSQVLDQVAASQSPWARGDSQIQPIPALPDLRPLNPLSSPANSSSHLLIEELAAPQLAVTLLEATATHTSQQLPPCGQGSGGENTDMSGSIPLQITVPPRPSTPENPASSLPTPEFTLSIKPFREFMTPSPRSPGRSGHINYDSSPDEHRQRRLSTLQNLFGASISKNPWASTQPQSQSSRRKSILSTGKKNKIRKRKSINKRVSWGPLPGDDDAQQNDISVLSSPPGAELPTRDSRAASPPPLTGILATKPLPVGEGQKFSKHFAAMASRRRRRPAAARAIGAANTPVVPRMSKRLLPSASQQVCGSPAVEAMAEAFLAADSALATGSAAVPTAAAAAEEDDESMYVDGHSEITGGEQQQQHQEEEYDMDEPSQQLAREMAPGPSALLQLQQEDGPIDDVSAVLENLDDFLDAWDVDVELEKARREVKGKKEQASQLVESDEVDDIGSTKNNSNAGCLSGLMDVGVWD</sequence>
<protein>
    <recommendedName>
        <fullName evidence="4">Protamine P1</fullName>
    </recommendedName>
</protein>
<feature type="region of interest" description="Disordered" evidence="1">
    <location>
        <begin position="982"/>
        <end position="1019"/>
    </location>
</feature>
<feature type="compositionally biased region" description="Basic residues" evidence="1">
    <location>
        <begin position="1226"/>
        <end position="1247"/>
    </location>
</feature>
<feature type="compositionally biased region" description="Polar residues" evidence="1">
    <location>
        <begin position="255"/>
        <end position="288"/>
    </location>
</feature>
<evidence type="ECO:0008006" key="4">
    <source>
        <dbReference type="Google" id="ProtNLM"/>
    </source>
</evidence>
<name>A0AA39TZR3_9PEZI</name>
<feature type="compositionally biased region" description="Polar residues" evidence="1">
    <location>
        <begin position="932"/>
        <end position="960"/>
    </location>
</feature>